<dbReference type="PROSITE" id="PS51206">
    <property type="entry name" value="SF3_HELICASE_1"/>
    <property type="match status" value="1"/>
</dbReference>
<dbReference type="CDD" id="cd01029">
    <property type="entry name" value="TOPRIM_primases"/>
    <property type="match status" value="1"/>
</dbReference>
<dbReference type="Gene3D" id="3.40.1360.10">
    <property type="match status" value="1"/>
</dbReference>
<gene>
    <name evidence="7" type="primary">11</name>
    <name evidence="7" type="ORF">ARTSIC4J27_566</name>
</gene>
<sequence length="847" mass="92757">MTLSDLLTKLDDVEATPDGYLVHCPAHNDSKQSLRLTVSDAGKVLMRCRAGCETKAVVKALGMTMKDLATMTAGSVDLDKVATSKDVPASPADVAALAVKLDEWHAALSTEAAEEALSYAFTRFGVTEADADRLGLGFADRAVYDEDRNLISGLPGGPRLVVPFRDKDGVPRGFQARSLAADATVRWLGPKSPDGASWAKVGFFHGSAGFDEIVVTEGPGDALTSAVALGFDTIGIRGAGLAANPAVIDEIAAMIGDREAVIAGDGDPAGRRFSATLAEALVGREIRVKVLDLPDGLDLSDWRDRDPHKFYAEAIRAIAEAQVVKSRTAALLAWDEERYSLTDLGGARYLRDYVESLGSGVRYTEEMGFFLLEEGVWRKDEQQTIRTHAQGVADLVRNLAREASLAVSGQEEEGVSQKDKKRAARLNRYAAHVQTSRGIDSMIRELQAVQGVPARVSDFDKHPDLLACRNGVVDLRTGELMPHDPALLLTRRMEIDFDPNAKAPRWEAFLEQVFPAHPALPDYMRRLVGYGITGHTTEQCFAVLWGTGANGKSVLTDTLTEVFRELTVTTPFSTFEDRGSGGIPNDIAALKGGRLVMAAEGEQGKPMSEAILKRVTGRDLISARFMRKEFFEFRPTFLLMLATNFKPSFKGQDEGLWRRVKLIPWERYFKPEERDHRLGEKLLAEAPGIFAWAVRGAREWYAGGLQDPEIIKSSTKEYRETSDALAGFLPGQFVFDEAAGRVDGKLLFDAYLAWADEENLPQREVWTRRTFFGALEERGLTKRKTNKGVAFDGIRRARQTDNVPDHDAPEDVPLPGRAGEGFLALSSDDKANKELPALSGADLDDVL</sequence>
<dbReference type="SUPFAM" id="SSF56731">
    <property type="entry name" value="DNA primase core"/>
    <property type="match status" value="1"/>
</dbReference>
<dbReference type="RefSeq" id="WP_050053689.1">
    <property type="nucleotide sequence ID" value="NZ_CAQI01000028.1"/>
</dbReference>
<evidence type="ECO:0000313" key="8">
    <source>
        <dbReference type="Proteomes" id="UP000035722"/>
    </source>
</evidence>
<proteinExistence type="predicted"/>
<dbReference type="InterPro" id="IPR027417">
    <property type="entry name" value="P-loop_NTPase"/>
</dbReference>
<name>A0A024GYS3_9MICC</name>
<dbReference type="SMART" id="SM00493">
    <property type="entry name" value="TOPRIM"/>
    <property type="match status" value="1"/>
</dbReference>
<feature type="domain" description="Toprim" evidence="5">
    <location>
        <begin position="211"/>
        <end position="294"/>
    </location>
</feature>
<dbReference type="NCBIfam" id="TIGR01613">
    <property type="entry name" value="primase_Cterm"/>
    <property type="match status" value="1"/>
</dbReference>
<feature type="region of interest" description="Disordered" evidence="4">
    <location>
        <begin position="791"/>
        <end position="827"/>
    </location>
</feature>
<keyword evidence="1" id="KW-0547">Nucleotide-binding</keyword>
<reference evidence="8" key="1">
    <citation type="journal article" date="2014" name="Genome Announc.">
        <title>Genome Sequence of Arthrobacter siccitolerans 4J27, a Xeroprotectant-Producing Desiccation-Tolerant Microorganism.</title>
        <authorList>
            <person name="Manzanera M."/>
            <person name="Santa-Cruz-Calvo L."/>
            <person name="Vilchez J.I."/>
            <person name="Garcia-Fontana C."/>
            <person name="Silva-Castro G.A."/>
            <person name="Calvo C."/>
            <person name="Gonzalez-Lopez J."/>
        </authorList>
    </citation>
    <scope>NUCLEOTIDE SEQUENCE [LARGE SCALE GENOMIC DNA]</scope>
    <source>
        <strain evidence="8">4J27</strain>
    </source>
</reference>
<dbReference type="Pfam" id="PF19263">
    <property type="entry name" value="DUF5906"/>
    <property type="match status" value="1"/>
</dbReference>
<feature type="domain" description="SF3 helicase" evidence="6">
    <location>
        <begin position="519"/>
        <end position="678"/>
    </location>
</feature>
<dbReference type="AlphaFoldDB" id="A0A024GYS3"/>
<accession>A0A024GYS3</accession>
<organism evidence="7 8">
    <name type="scientific">Pseudarthrobacter siccitolerans</name>
    <dbReference type="NCBI Taxonomy" id="861266"/>
    <lineage>
        <taxon>Bacteria</taxon>
        <taxon>Bacillati</taxon>
        <taxon>Actinomycetota</taxon>
        <taxon>Actinomycetes</taxon>
        <taxon>Micrococcales</taxon>
        <taxon>Micrococcaceae</taxon>
        <taxon>Pseudarthrobacter</taxon>
    </lineage>
</organism>
<keyword evidence="8" id="KW-1185">Reference proteome</keyword>
<dbReference type="InterPro" id="IPR051620">
    <property type="entry name" value="ORF904-like_C"/>
</dbReference>
<keyword evidence="2" id="KW-0378">Hydrolase</keyword>
<dbReference type="GO" id="GO:0005524">
    <property type="term" value="F:ATP binding"/>
    <property type="evidence" value="ECO:0007669"/>
    <property type="project" value="UniProtKB-KW"/>
</dbReference>
<dbReference type="SMART" id="SM00885">
    <property type="entry name" value="D5_N"/>
    <property type="match status" value="1"/>
</dbReference>
<dbReference type="EMBL" id="CAQI01000028">
    <property type="protein sequence ID" value="CCQ44639.1"/>
    <property type="molecule type" value="Genomic_DNA"/>
</dbReference>
<protein>
    <submittedName>
        <fullName evidence="7">Phage/plasmid primase, P4 family, C-terminal domain protein</fullName>
    </submittedName>
</protein>
<evidence type="ECO:0000259" key="6">
    <source>
        <dbReference type="PROSITE" id="PS51206"/>
    </source>
</evidence>
<dbReference type="STRING" id="861266.ARTSIC4J27_566"/>
<dbReference type="Pfam" id="PF08706">
    <property type="entry name" value="D5_N"/>
    <property type="match status" value="1"/>
</dbReference>
<dbReference type="SUPFAM" id="SSF52540">
    <property type="entry name" value="P-loop containing nucleoside triphosphate hydrolases"/>
    <property type="match status" value="1"/>
</dbReference>
<dbReference type="Gene3D" id="3.40.50.300">
    <property type="entry name" value="P-loop containing nucleotide triphosphate hydrolases"/>
    <property type="match status" value="1"/>
</dbReference>
<dbReference type="PANTHER" id="PTHR35372">
    <property type="entry name" value="ATP BINDING PROTEIN-RELATED"/>
    <property type="match status" value="1"/>
</dbReference>
<dbReference type="InterPro" id="IPR014818">
    <property type="entry name" value="Phage/plasmid_primase_P4_C"/>
</dbReference>
<comment type="caution">
    <text evidence="7">The sequence shown here is derived from an EMBL/GenBank/DDBJ whole genome shotgun (WGS) entry which is preliminary data.</text>
</comment>
<dbReference type="Pfam" id="PF13155">
    <property type="entry name" value="Toprim_2"/>
    <property type="match status" value="1"/>
</dbReference>
<evidence type="ECO:0000256" key="1">
    <source>
        <dbReference type="ARBA" id="ARBA00022741"/>
    </source>
</evidence>
<dbReference type="PANTHER" id="PTHR35372:SF2">
    <property type="entry name" value="SF3 HELICASE DOMAIN-CONTAINING PROTEIN"/>
    <property type="match status" value="1"/>
</dbReference>
<dbReference type="InterPro" id="IPR045455">
    <property type="entry name" value="NrS-1_pol-like_helicase"/>
</dbReference>
<keyword evidence="3" id="KW-0067">ATP-binding</keyword>
<evidence type="ECO:0000256" key="4">
    <source>
        <dbReference type="SAM" id="MobiDB-lite"/>
    </source>
</evidence>
<feature type="compositionally biased region" description="Basic and acidic residues" evidence="4">
    <location>
        <begin position="793"/>
        <end position="809"/>
    </location>
</feature>
<evidence type="ECO:0000256" key="3">
    <source>
        <dbReference type="ARBA" id="ARBA00022840"/>
    </source>
</evidence>
<evidence type="ECO:0000313" key="7">
    <source>
        <dbReference type="EMBL" id="CCQ44639.1"/>
    </source>
</evidence>
<dbReference type="InterPro" id="IPR006500">
    <property type="entry name" value="Helicase_put_C_phage/plasmid"/>
</dbReference>
<dbReference type="Proteomes" id="UP000035722">
    <property type="component" value="Unassembled WGS sequence"/>
</dbReference>
<dbReference type="PROSITE" id="PS50880">
    <property type="entry name" value="TOPRIM"/>
    <property type="match status" value="1"/>
</dbReference>
<dbReference type="InterPro" id="IPR014015">
    <property type="entry name" value="Helicase_SF3_DNA-vir"/>
</dbReference>
<evidence type="ECO:0000259" key="5">
    <source>
        <dbReference type="PROSITE" id="PS50880"/>
    </source>
</evidence>
<dbReference type="InterPro" id="IPR006171">
    <property type="entry name" value="TOPRIM_dom"/>
</dbReference>
<evidence type="ECO:0000256" key="2">
    <source>
        <dbReference type="ARBA" id="ARBA00022801"/>
    </source>
</evidence>
<dbReference type="GO" id="GO:0016787">
    <property type="term" value="F:hydrolase activity"/>
    <property type="evidence" value="ECO:0007669"/>
    <property type="project" value="UniProtKB-KW"/>
</dbReference>
<dbReference type="InterPro" id="IPR034154">
    <property type="entry name" value="TOPRIM_DnaG/twinkle"/>
</dbReference>